<organism evidence="3 4">
    <name type="scientific">Siphonobacter aquaeclarae</name>
    <dbReference type="NCBI Taxonomy" id="563176"/>
    <lineage>
        <taxon>Bacteria</taxon>
        <taxon>Pseudomonadati</taxon>
        <taxon>Bacteroidota</taxon>
        <taxon>Cytophagia</taxon>
        <taxon>Cytophagales</taxon>
        <taxon>Cytophagaceae</taxon>
        <taxon>Siphonobacter</taxon>
    </lineage>
</organism>
<dbReference type="InterPro" id="IPR050904">
    <property type="entry name" value="Adhesion/Biosynth-related"/>
</dbReference>
<keyword evidence="4" id="KW-1185">Reference proteome</keyword>
<dbReference type="Proteomes" id="UP000198901">
    <property type="component" value="Unassembled WGS sequence"/>
</dbReference>
<dbReference type="PROSITE" id="PS50213">
    <property type="entry name" value="FAS1"/>
    <property type="match status" value="1"/>
</dbReference>
<gene>
    <name evidence="3" type="ORF">SAMN04488090_3141</name>
</gene>
<evidence type="ECO:0000256" key="1">
    <source>
        <dbReference type="SAM" id="SignalP"/>
    </source>
</evidence>
<reference evidence="3 4" key="1">
    <citation type="submission" date="2016-10" db="EMBL/GenBank/DDBJ databases">
        <authorList>
            <person name="de Groot N.N."/>
        </authorList>
    </citation>
    <scope>NUCLEOTIDE SEQUENCE [LARGE SCALE GENOMIC DNA]</scope>
    <source>
        <strain evidence="3 4">DSM 21668</strain>
    </source>
</reference>
<evidence type="ECO:0000259" key="2">
    <source>
        <dbReference type="PROSITE" id="PS50213"/>
    </source>
</evidence>
<dbReference type="OrthoDB" id="1119934at2"/>
<keyword evidence="1" id="KW-0732">Signal</keyword>
<feature type="chain" id="PRO_5011649906" evidence="1">
    <location>
        <begin position="18"/>
        <end position="171"/>
    </location>
</feature>
<feature type="signal peptide" evidence="1">
    <location>
        <begin position="1"/>
        <end position="17"/>
    </location>
</feature>
<dbReference type="EMBL" id="FNGS01000005">
    <property type="protein sequence ID" value="SDM29396.1"/>
    <property type="molecule type" value="Genomic_DNA"/>
</dbReference>
<dbReference type="RefSeq" id="WP_093204125.1">
    <property type="nucleotide sequence ID" value="NZ_FNGS01000005.1"/>
</dbReference>
<dbReference type="Pfam" id="PF02469">
    <property type="entry name" value="Fasciclin"/>
    <property type="match status" value="1"/>
</dbReference>
<dbReference type="STRING" id="563176.SAMN04488090_3141"/>
<dbReference type="PANTHER" id="PTHR10900">
    <property type="entry name" value="PERIOSTIN-RELATED"/>
    <property type="match status" value="1"/>
</dbReference>
<dbReference type="InterPro" id="IPR000782">
    <property type="entry name" value="FAS1_domain"/>
</dbReference>
<accession>A0A1G9S1P4</accession>
<proteinExistence type="predicted"/>
<evidence type="ECO:0000313" key="3">
    <source>
        <dbReference type="EMBL" id="SDM29396.1"/>
    </source>
</evidence>
<dbReference type="Gene3D" id="2.30.180.10">
    <property type="entry name" value="FAS1 domain"/>
    <property type="match status" value="1"/>
</dbReference>
<dbReference type="AlphaFoldDB" id="A0A1G9S1P4"/>
<name>A0A1G9S1P4_9BACT</name>
<dbReference type="SMART" id="SM00554">
    <property type="entry name" value="FAS1"/>
    <property type="match status" value="1"/>
</dbReference>
<protein>
    <submittedName>
        <fullName evidence="3">Uncaracterized surface protein containing fasciclin (FAS1) repeats</fullName>
    </submittedName>
</protein>
<dbReference type="InterPro" id="IPR036378">
    <property type="entry name" value="FAS1_dom_sf"/>
</dbReference>
<evidence type="ECO:0000313" key="4">
    <source>
        <dbReference type="Proteomes" id="UP000198901"/>
    </source>
</evidence>
<sequence length="171" mass="17874">MKKLIVLLLLGASPAMAQDATKNLIGNLSSTADYSIFVNALNLSGVSQTLRTGGPYTVFAPNDFSYYKLAAGSLDKLLKAENRDLLAKVMSYHVVAGKYTVANLKEAIAAGNGKTTLKTLGGSTLLATQIEGGILLTDENGNSAKIVVADQVAENGIFHGVDTVITPKTSL</sequence>
<dbReference type="SUPFAM" id="SSF82153">
    <property type="entry name" value="FAS1 domain"/>
    <property type="match status" value="1"/>
</dbReference>
<dbReference type="PANTHER" id="PTHR10900:SF77">
    <property type="entry name" value="FI19380P1"/>
    <property type="match status" value="1"/>
</dbReference>
<feature type="domain" description="FAS1" evidence="2">
    <location>
        <begin position="21"/>
        <end position="165"/>
    </location>
</feature>